<dbReference type="AlphaFoldDB" id="A6GCB1"/>
<evidence type="ECO:0000313" key="1">
    <source>
        <dbReference type="EMBL" id="EDM76470.1"/>
    </source>
</evidence>
<evidence type="ECO:0008006" key="3">
    <source>
        <dbReference type="Google" id="ProtNLM"/>
    </source>
</evidence>
<dbReference type="STRING" id="391625.PPSIR1_00887"/>
<protein>
    <recommendedName>
        <fullName evidence="3">Flagellar assembly protein H</fullName>
    </recommendedName>
</protein>
<proteinExistence type="predicted"/>
<keyword evidence="2" id="KW-1185">Reference proteome</keyword>
<name>A6GCB1_9BACT</name>
<dbReference type="PANTHER" id="PTHR34613">
    <property type="entry name" value="SLL0800 PROTEIN"/>
    <property type="match status" value="1"/>
</dbReference>
<dbReference type="EMBL" id="ABCS01000064">
    <property type="protein sequence ID" value="EDM76470.1"/>
    <property type="molecule type" value="Genomic_DNA"/>
</dbReference>
<dbReference type="Proteomes" id="UP000005801">
    <property type="component" value="Unassembled WGS sequence"/>
</dbReference>
<accession>A6GCB1</accession>
<evidence type="ECO:0000313" key="2">
    <source>
        <dbReference type="Proteomes" id="UP000005801"/>
    </source>
</evidence>
<dbReference type="eggNOG" id="COG1317">
    <property type="taxonomic scope" value="Bacteria"/>
</dbReference>
<comment type="caution">
    <text evidence="1">The sequence shown here is derived from an EMBL/GenBank/DDBJ whole genome shotgun (WGS) entry which is preliminary data.</text>
</comment>
<organism evidence="1 2">
    <name type="scientific">Plesiocystis pacifica SIR-1</name>
    <dbReference type="NCBI Taxonomy" id="391625"/>
    <lineage>
        <taxon>Bacteria</taxon>
        <taxon>Pseudomonadati</taxon>
        <taxon>Myxococcota</taxon>
        <taxon>Polyangia</taxon>
        <taxon>Nannocystales</taxon>
        <taxon>Nannocystaceae</taxon>
        <taxon>Plesiocystis</taxon>
    </lineage>
</organism>
<sequence>MLVLIKANAPLLFELARHFDAAATQGCEASFETRANELPHPAAPDAVLHADWIVARPDALALAVEVQTSADRLKRYTWLSYAAGVRRLFECSGWTLVVIPDPKLREWYQQMFEAEPRASPWFVEPRMLPPMTNTGDARRDPARATLTTLFHARSEHGAACARATLDALRQLDPVDLPQRRVYRELVLTTLTREQLEELPPELLEVDPHAPLGPMERTNAYFTQGREEGLETGRAEGLETGRAEGLETGREEGRCRELARVLIQVLASQNQSIDEDTRVTIEACRDLDELRTWLDAALEGRTRVESSP</sequence>
<gene>
    <name evidence="1" type="ORF">PPSIR1_00887</name>
</gene>
<reference evidence="1 2" key="1">
    <citation type="submission" date="2007-06" db="EMBL/GenBank/DDBJ databases">
        <authorList>
            <person name="Shimkets L."/>
            <person name="Ferriera S."/>
            <person name="Johnson J."/>
            <person name="Kravitz S."/>
            <person name="Beeson K."/>
            <person name="Sutton G."/>
            <person name="Rogers Y.-H."/>
            <person name="Friedman R."/>
            <person name="Frazier M."/>
            <person name="Venter J.C."/>
        </authorList>
    </citation>
    <scope>NUCLEOTIDE SEQUENCE [LARGE SCALE GENOMIC DNA]</scope>
    <source>
        <strain evidence="1 2">SIR-1</strain>
    </source>
</reference>
<dbReference type="PANTHER" id="PTHR34613:SF1">
    <property type="entry name" value="SLL6017 PROTEIN"/>
    <property type="match status" value="1"/>
</dbReference>